<dbReference type="InterPro" id="IPR013785">
    <property type="entry name" value="Aldolase_TIM"/>
</dbReference>
<comment type="pathway">
    <text evidence="1">Porphyrin-containing compound metabolism; protoporphyrin-IX biosynthesis; coproporphyrinogen-III from 5-aminolevulinate: step 1/4.</text>
</comment>
<keyword evidence="5" id="KW-0350">Heme biosynthesis</keyword>
<dbReference type="CDD" id="cd04823">
    <property type="entry name" value="ALAD_PBGS_aspartate_rich"/>
    <property type="match status" value="1"/>
</dbReference>
<evidence type="ECO:0000256" key="9">
    <source>
        <dbReference type="RuleBase" id="RU000515"/>
    </source>
</evidence>
<evidence type="ECO:0000256" key="10">
    <source>
        <dbReference type="RuleBase" id="RU004161"/>
    </source>
</evidence>
<dbReference type="PROSITE" id="PS00169">
    <property type="entry name" value="D_ALA_DEHYDRATASE"/>
    <property type="match status" value="1"/>
</dbReference>
<dbReference type="InterPro" id="IPR030656">
    <property type="entry name" value="ALAD_AS"/>
</dbReference>
<dbReference type="Pfam" id="PF00490">
    <property type="entry name" value="ALAD"/>
    <property type="match status" value="1"/>
</dbReference>
<evidence type="ECO:0000313" key="12">
    <source>
        <dbReference type="Proteomes" id="UP001597297"/>
    </source>
</evidence>
<comment type="similarity">
    <text evidence="2 10">Belongs to the ALAD family.</text>
</comment>
<evidence type="ECO:0000256" key="3">
    <source>
        <dbReference type="ARBA" id="ARBA00012053"/>
    </source>
</evidence>
<evidence type="ECO:0000256" key="8">
    <source>
        <dbReference type="ARBA" id="ARBA00047651"/>
    </source>
</evidence>
<keyword evidence="7 9" id="KW-0627">Porphyrin biosynthesis</keyword>
<dbReference type="GO" id="GO:0004655">
    <property type="term" value="F:porphobilinogen synthase activity"/>
    <property type="evidence" value="ECO:0007669"/>
    <property type="project" value="UniProtKB-EC"/>
</dbReference>
<keyword evidence="12" id="KW-1185">Reference proteome</keyword>
<dbReference type="RefSeq" id="WP_377092934.1">
    <property type="nucleotide sequence ID" value="NZ_JBHSJM010000001.1"/>
</dbReference>
<dbReference type="NCBIfam" id="NF006762">
    <property type="entry name" value="PRK09283.1"/>
    <property type="match status" value="1"/>
</dbReference>
<sequence>MLHRPRRNRKSPAIRNLVRETSLSAKDFIYPLFVHEDEGNVAIESMPGCTRWSITGLVKEAGEAHALGVPAVVIFPAVPEEKKNSSADECYNPDGLVPRAIQALKQAHPTLCVITDVALDPYNSDGHDGIVRQKTNGELEIVNDETVEVLCKQAVCHAQAGADIVSPSDMMDGRVEALRTALDDAGHQDVSILSYTAKYASAYYGPFRGALDSAPKAGDKKTYQMDYANVREAVREVVLDEDEGADMVMVKPAGAYLDIISKVRETTSLPVAAYQVSGEYLMIKSAAEAGWLDEKAVVLESLYAIKRAGADLILTYFAKSVAQWEADGEF</sequence>
<dbReference type="Proteomes" id="UP001597297">
    <property type="component" value="Unassembled WGS sequence"/>
</dbReference>
<dbReference type="InterPro" id="IPR001731">
    <property type="entry name" value="ALAD"/>
</dbReference>
<evidence type="ECO:0000256" key="2">
    <source>
        <dbReference type="ARBA" id="ARBA00008055"/>
    </source>
</evidence>
<dbReference type="SUPFAM" id="SSF51569">
    <property type="entry name" value="Aldolase"/>
    <property type="match status" value="1"/>
</dbReference>
<organism evidence="11 12">
    <name type="scientific">Rubritalea spongiae</name>
    <dbReference type="NCBI Taxonomy" id="430797"/>
    <lineage>
        <taxon>Bacteria</taxon>
        <taxon>Pseudomonadati</taxon>
        <taxon>Verrucomicrobiota</taxon>
        <taxon>Verrucomicrobiia</taxon>
        <taxon>Verrucomicrobiales</taxon>
        <taxon>Rubritaleaceae</taxon>
        <taxon>Rubritalea</taxon>
    </lineage>
</organism>
<name>A0ABW5E861_9BACT</name>
<keyword evidence="6 9" id="KW-0456">Lyase</keyword>
<dbReference type="Gene3D" id="3.20.20.70">
    <property type="entry name" value="Aldolase class I"/>
    <property type="match status" value="1"/>
</dbReference>
<comment type="caution">
    <text evidence="11">The sequence shown here is derived from an EMBL/GenBank/DDBJ whole genome shotgun (WGS) entry which is preliminary data.</text>
</comment>
<dbReference type="PIRSF" id="PIRSF001415">
    <property type="entry name" value="Porphbilin_synth"/>
    <property type="match status" value="1"/>
</dbReference>
<evidence type="ECO:0000256" key="5">
    <source>
        <dbReference type="ARBA" id="ARBA00023133"/>
    </source>
</evidence>
<dbReference type="EMBL" id="JBHUJC010000025">
    <property type="protein sequence ID" value="MFD2276569.1"/>
    <property type="molecule type" value="Genomic_DNA"/>
</dbReference>
<reference evidence="12" key="1">
    <citation type="journal article" date="2019" name="Int. J. Syst. Evol. Microbiol.">
        <title>The Global Catalogue of Microorganisms (GCM) 10K type strain sequencing project: providing services to taxonomists for standard genome sequencing and annotation.</title>
        <authorList>
            <consortium name="The Broad Institute Genomics Platform"/>
            <consortium name="The Broad Institute Genome Sequencing Center for Infectious Disease"/>
            <person name="Wu L."/>
            <person name="Ma J."/>
        </authorList>
    </citation>
    <scope>NUCLEOTIDE SEQUENCE [LARGE SCALE GENOMIC DNA]</scope>
    <source>
        <strain evidence="12">JCM 16545</strain>
    </source>
</reference>
<gene>
    <name evidence="11" type="primary">hemB</name>
    <name evidence="11" type="ORF">ACFSQZ_08830</name>
</gene>
<dbReference type="SMART" id="SM01004">
    <property type="entry name" value="ALAD"/>
    <property type="match status" value="1"/>
</dbReference>
<accession>A0ABW5E861</accession>
<dbReference type="PRINTS" id="PR00144">
    <property type="entry name" value="DALDHYDRTASE"/>
</dbReference>
<dbReference type="PANTHER" id="PTHR11458">
    <property type="entry name" value="DELTA-AMINOLEVULINIC ACID DEHYDRATASE"/>
    <property type="match status" value="1"/>
</dbReference>
<evidence type="ECO:0000256" key="7">
    <source>
        <dbReference type="ARBA" id="ARBA00023244"/>
    </source>
</evidence>
<dbReference type="PANTHER" id="PTHR11458:SF0">
    <property type="entry name" value="DELTA-AMINOLEVULINIC ACID DEHYDRATASE"/>
    <property type="match status" value="1"/>
</dbReference>
<protein>
    <recommendedName>
        <fullName evidence="4 9">Delta-aminolevulinic acid dehydratase</fullName>
        <ecNumber evidence="3 9">4.2.1.24</ecNumber>
    </recommendedName>
</protein>
<evidence type="ECO:0000256" key="4">
    <source>
        <dbReference type="ARBA" id="ARBA00020771"/>
    </source>
</evidence>
<dbReference type="EC" id="4.2.1.24" evidence="3 9"/>
<evidence type="ECO:0000313" key="11">
    <source>
        <dbReference type="EMBL" id="MFD2276569.1"/>
    </source>
</evidence>
<evidence type="ECO:0000256" key="1">
    <source>
        <dbReference type="ARBA" id="ARBA00004694"/>
    </source>
</evidence>
<evidence type="ECO:0000256" key="6">
    <source>
        <dbReference type="ARBA" id="ARBA00023239"/>
    </source>
</evidence>
<proteinExistence type="inferred from homology"/>
<comment type="catalytic activity">
    <reaction evidence="8 9">
        <text>2 5-aminolevulinate = porphobilinogen + 2 H2O + H(+)</text>
        <dbReference type="Rhea" id="RHEA:24064"/>
        <dbReference type="ChEBI" id="CHEBI:15377"/>
        <dbReference type="ChEBI" id="CHEBI:15378"/>
        <dbReference type="ChEBI" id="CHEBI:58126"/>
        <dbReference type="ChEBI" id="CHEBI:356416"/>
        <dbReference type="EC" id="4.2.1.24"/>
    </reaction>
</comment>
<comment type="subunit">
    <text evidence="9">Homooctamer.</text>
</comment>